<dbReference type="Pfam" id="PF01467">
    <property type="entry name" value="CTP_transf_like"/>
    <property type="match status" value="1"/>
</dbReference>
<evidence type="ECO:0000256" key="2">
    <source>
        <dbReference type="ARBA" id="ARBA00022695"/>
    </source>
</evidence>
<accession>A0ABS0AF34</accession>
<dbReference type="NCBIfam" id="TIGR01518">
    <property type="entry name" value="g3p_cytidyltrns"/>
    <property type="match status" value="1"/>
</dbReference>
<feature type="domain" description="Cytidyltransferase-like" evidence="3">
    <location>
        <begin position="5"/>
        <end position="123"/>
    </location>
</feature>
<evidence type="ECO:0000259" key="3">
    <source>
        <dbReference type="Pfam" id="PF01467"/>
    </source>
</evidence>
<dbReference type="EMBL" id="ARXR01000008">
    <property type="protein sequence ID" value="MBF5052757.1"/>
    <property type="molecule type" value="Genomic_DNA"/>
</dbReference>
<dbReference type="PANTHER" id="PTHR43793">
    <property type="entry name" value="FAD SYNTHASE"/>
    <property type="match status" value="1"/>
</dbReference>
<dbReference type="InterPro" id="IPR006409">
    <property type="entry name" value="G3P_cytidylTrfase"/>
</dbReference>
<reference evidence="4 5" key="1">
    <citation type="submission" date="2012-09" db="EMBL/GenBank/DDBJ databases">
        <title>Genome Sequence of alkane-degrading Bacterium Alcanivorax venustensis ISO4.</title>
        <authorList>
            <person name="Lai Q."/>
            <person name="Shao Z."/>
        </authorList>
    </citation>
    <scope>NUCLEOTIDE SEQUENCE [LARGE SCALE GENOMIC DNA]</scope>
    <source>
        <strain evidence="4 5">ISO4</strain>
    </source>
</reference>
<evidence type="ECO:0000313" key="4">
    <source>
        <dbReference type="EMBL" id="MBF5052757.1"/>
    </source>
</evidence>
<dbReference type="InterPro" id="IPR050385">
    <property type="entry name" value="Archaeal_FAD_synthase"/>
</dbReference>
<keyword evidence="2 4" id="KW-0548">Nucleotidyltransferase</keyword>
<dbReference type="InterPro" id="IPR004821">
    <property type="entry name" value="Cyt_trans-like"/>
</dbReference>
<dbReference type="PANTHER" id="PTHR43793:SF1">
    <property type="entry name" value="FAD SYNTHASE"/>
    <property type="match status" value="1"/>
</dbReference>
<keyword evidence="5" id="KW-1185">Reference proteome</keyword>
<evidence type="ECO:0000313" key="5">
    <source>
        <dbReference type="Proteomes" id="UP000644441"/>
    </source>
</evidence>
<dbReference type="NCBIfam" id="TIGR00125">
    <property type="entry name" value="cyt_tran_rel"/>
    <property type="match status" value="1"/>
</dbReference>
<organism evidence="4 5">
    <name type="scientific">Alloalcanivorax venustensis ISO4</name>
    <dbReference type="NCBI Taxonomy" id="1177184"/>
    <lineage>
        <taxon>Bacteria</taxon>
        <taxon>Pseudomonadati</taxon>
        <taxon>Pseudomonadota</taxon>
        <taxon>Gammaproteobacteria</taxon>
        <taxon>Oceanospirillales</taxon>
        <taxon>Alcanivoracaceae</taxon>
        <taxon>Alloalcanivorax</taxon>
    </lineage>
</organism>
<dbReference type="GO" id="GO:0016779">
    <property type="term" value="F:nucleotidyltransferase activity"/>
    <property type="evidence" value="ECO:0007669"/>
    <property type="project" value="UniProtKB-KW"/>
</dbReference>
<keyword evidence="1" id="KW-0808">Transferase</keyword>
<dbReference type="SUPFAM" id="SSF52374">
    <property type="entry name" value="Nucleotidylyl transferase"/>
    <property type="match status" value="1"/>
</dbReference>
<comment type="caution">
    <text evidence="4">The sequence shown here is derived from an EMBL/GenBank/DDBJ whole genome shotgun (WGS) entry which is preliminary data.</text>
</comment>
<dbReference type="Proteomes" id="UP000644441">
    <property type="component" value="Unassembled WGS sequence"/>
</dbReference>
<dbReference type="InterPro" id="IPR014729">
    <property type="entry name" value="Rossmann-like_a/b/a_fold"/>
</dbReference>
<name>A0ABS0AF34_9GAMM</name>
<sequence>MKVVLTYGTFDIFHVGHVRLLRRLKALGDRLIVGLSTDEFNALKGKSALMRFEDRREVLEAVDAVDLVIPESSWDQKIDDVREHNVDIFGIGDDWEGKFDFLKPHCEVVYLSRTHGISSSSIKALTSGLSIENIQQMRDSVEVLRNVLKTFGD</sequence>
<evidence type="ECO:0000256" key="1">
    <source>
        <dbReference type="ARBA" id="ARBA00022679"/>
    </source>
</evidence>
<protein>
    <submittedName>
        <fullName evidence="4">Glycerol-3-phosphate cytidylyltransferase</fullName>
    </submittedName>
</protein>
<dbReference type="Gene3D" id="3.40.50.620">
    <property type="entry name" value="HUPs"/>
    <property type="match status" value="1"/>
</dbReference>
<gene>
    <name evidence="4" type="ORF">ISO4_01359</name>
</gene>
<proteinExistence type="predicted"/>
<dbReference type="RefSeq" id="WP_194855646.1">
    <property type="nucleotide sequence ID" value="NZ_ARXR01000008.1"/>
</dbReference>